<proteinExistence type="predicted"/>
<dbReference type="InterPro" id="IPR017850">
    <property type="entry name" value="Alkaline_phosphatase_core_sf"/>
</dbReference>
<dbReference type="OrthoDB" id="3164at2157"/>
<feature type="region of interest" description="Disordered" evidence="1">
    <location>
        <begin position="157"/>
        <end position="179"/>
    </location>
</feature>
<organism evidence="2 3">
    <name type="scientific">Halorubrum vacuolatum</name>
    <name type="common">Natronobacterium vacuolatum</name>
    <dbReference type="NCBI Taxonomy" id="63740"/>
    <lineage>
        <taxon>Archaea</taxon>
        <taxon>Methanobacteriati</taxon>
        <taxon>Methanobacteriota</taxon>
        <taxon>Stenosarchaea group</taxon>
        <taxon>Halobacteria</taxon>
        <taxon>Halobacteriales</taxon>
        <taxon>Haloferacaceae</taxon>
        <taxon>Halorubrum</taxon>
    </lineage>
</organism>
<dbReference type="RefSeq" id="WP_089385700.1">
    <property type="nucleotide sequence ID" value="NZ_FZNQ01000021.1"/>
</dbReference>
<dbReference type="SUPFAM" id="SSF53649">
    <property type="entry name" value="Alkaline phosphatase-like"/>
    <property type="match status" value="1"/>
</dbReference>
<evidence type="ECO:0008006" key="4">
    <source>
        <dbReference type="Google" id="ProtNLM"/>
    </source>
</evidence>
<accession>A0A238XR76</accession>
<protein>
    <recommendedName>
        <fullName evidence="4">Type I phosphodiesterase / nucleotide pyrophosphatase</fullName>
    </recommendedName>
</protein>
<reference evidence="2 3" key="1">
    <citation type="submission" date="2017-06" db="EMBL/GenBank/DDBJ databases">
        <authorList>
            <person name="Kim H.J."/>
            <person name="Triplett B.A."/>
        </authorList>
    </citation>
    <scope>NUCLEOTIDE SEQUENCE [LARGE SCALE GENOMIC DNA]</scope>
    <source>
        <strain evidence="2 3">DSM 8800</strain>
    </source>
</reference>
<keyword evidence="3" id="KW-1185">Reference proteome</keyword>
<evidence type="ECO:0000256" key="1">
    <source>
        <dbReference type="SAM" id="MobiDB-lite"/>
    </source>
</evidence>
<dbReference type="EMBL" id="FZNQ01000021">
    <property type="protein sequence ID" value="SNR61021.1"/>
    <property type="molecule type" value="Genomic_DNA"/>
</dbReference>
<dbReference type="Proteomes" id="UP000198397">
    <property type="component" value="Unassembled WGS sequence"/>
</dbReference>
<evidence type="ECO:0000313" key="3">
    <source>
        <dbReference type="Proteomes" id="UP000198397"/>
    </source>
</evidence>
<gene>
    <name evidence="2" type="ORF">SAMN06264855_12124</name>
</gene>
<name>A0A238XR76_HALVU</name>
<dbReference type="AlphaFoldDB" id="A0A238XR76"/>
<evidence type="ECO:0000313" key="2">
    <source>
        <dbReference type="EMBL" id="SNR61021.1"/>
    </source>
</evidence>
<sequence length="179" mass="19724">MEATGPNPPNLYIKINDSLRYDYGREFFSGLEGTFAKGIAHGNCSPESIPTIYTGVTPDEHGVTGFYESPVQTPTIFDLPRVLPEYSIAYFDHPQDPIVRLLDGPPIKKLTDIEPPFIYIERDLATHVPYGTSWNRILAERELTGDASLNIGVGAENTTRGITTSGPMHSGTPRTNTRT</sequence>